<feature type="transmembrane region" description="Helical" evidence="2">
    <location>
        <begin position="20"/>
        <end position="41"/>
    </location>
</feature>
<feature type="transmembrane region" description="Helical" evidence="2">
    <location>
        <begin position="130"/>
        <end position="153"/>
    </location>
</feature>
<dbReference type="PANTHER" id="PTHR38794">
    <property type="entry name" value="INTEGRAL MEMBRANE PROTEIN"/>
    <property type="match status" value="1"/>
</dbReference>
<keyword evidence="2" id="KW-0812">Transmembrane</keyword>
<feature type="compositionally biased region" description="Low complexity" evidence="1">
    <location>
        <begin position="330"/>
        <end position="340"/>
    </location>
</feature>
<dbReference type="OrthoDB" id="3918601at2759"/>
<evidence type="ECO:0000259" key="3">
    <source>
        <dbReference type="Pfam" id="PF20684"/>
    </source>
</evidence>
<feature type="transmembrane region" description="Helical" evidence="2">
    <location>
        <begin position="205"/>
        <end position="222"/>
    </location>
</feature>
<accession>A0A6A5YIM7</accession>
<proteinExistence type="predicted"/>
<keyword evidence="2" id="KW-1133">Transmembrane helix</keyword>
<evidence type="ECO:0000313" key="5">
    <source>
        <dbReference type="Proteomes" id="UP000799770"/>
    </source>
</evidence>
<feature type="domain" description="Rhodopsin" evidence="3">
    <location>
        <begin position="48"/>
        <end position="270"/>
    </location>
</feature>
<keyword evidence="5" id="KW-1185">Reference proteome</keyword>
<dbReference type="EMBL" id="ML977357">
    <property type="protein sequence ID" value="KAF2107072.1"/>
    <property type="molecule type" value="Genomic_DNA"/>
</dbReference>
<dbReference type="AlphaFoldDB" id="A0A6A5YIM7"/>
<evidence type="ECO:0000256" key="2">
    <source>
        <dbReference type="SAM" id="Phobius"/>
    </source>
</evidence>
<dbReference type="PANTHER" id="PTHR38794:SF3">
    <property type="entry name" value="INTEGRAL MEMBRANE PROTEIN"/>
    <property type="match status" value="1"/>
</dbReference>
<feature type="transmembrane region" description="Helical" evidence="2">
    <location>
        <begin position="98"/>
        <end position="118"/>
    </location>
</feature>
<dbReference type="InterPro" id="IPR049326">
    <property type="entry name" value="Rhodopsin_dom_fungi"/>
</dbReference>
<name>A0A6A5YIM7_9PLEO</name>
<gene>
    <name evidence="4" type="ORF">BDV96DRAFT_606870</name>
</gene>
<sequence length="463" mass="50738">MAGTYKPIAGLSPDNQGPALTIVAIVLSATSVLFSSVRYAIGRKRILQFESDDAIFGVALCFGIAASIMSNATVGTGLGRHEDSLSEKQLERYFKLQYTAQILIVLSMASAKMSLVLMFRRIVPVTFAPFTLKILGPVTAVYAILCIFLIAFQCQLPSPWVLNPESCSTNGNVYYATTVFNIITDLLLAGWILPSIWSLQMEQNTRILVMSLFATRVVVSAVDCGRLVYIHRALNSTDITWTSLPWAILDLIVMHLSINHATLPRVHVFLSNLQTGLLVTRLTTNAISTNSKGSKRSPDADDSCETAADGRANSSRWKRWKRSRSGSYERPAPARSRSSRVLNLLKSIDRSNDTQKEGSISESPLRLQPEHGIELSTQIYADADSTASGAGKKHSREDLYQREPVGNGGPLNVLPGERPSRSNSGRLLGRGKKASGNQITINVHKTVETTVEFTGQEKRKAVR</sequence>
<organism evidence="4 5">
    <name type="scientific">Lophiotrema nucula</name>
    <dbReference type="NCBI Taxonomy" id="690887"/>
    <lineage>
        <taxon>Eukaryota</taxon>
        <taxon>Fungi</taxon>
        <taxon>Dikarya</taxon>
        <taxon>Ascomycota</taxon>
        <taxon>Pezizomycotina</taxon>
        <taxon>Dothideomycetes</taxon>
        <taxon>Pleosporomycetidae</taxon>
        <taxon>Pleosporales</taxon>
        <taxon>Lophiotremataceae</taxon>
        <taxon>Lophiotrema</taxon>
    </lineage>
</organism>
<keyword evidence="2" id="KW-0472">Membrane</keyword>
<evidence type="ECO:0000256" key="1">
    <source>
        <dbReference type="SAM" id="MobiDB-lite"/>
    </source>
</evidence>
<dbReference type="Pfam" id="PF20684">
    <property type="entry name" value="Fung_rhodopsin"/>
    <property type="match status" value="1"/>
</dbReference>
<feature type="transmembrane region" description="Helical" evidence="2">
    <location>
        <begin position="53"/>
        <end position="78"/>
    </location>
</feature>
<feature type="transmembrane region" description="Helical" evidence="2">
    <location>
        <begin position="173"/>
        <end position="193"/>
    </location>
</feature>
<feature type="compositionally biased region" description="Basic and acidic residues" evidence="1">
    <location>
        <begin position="347"/>
        <end position="356"/>
    </location>
</feature>
<dbReference type="Proteomes" id="UP000799770">
    <property type="component" value="Unassembled WGS sequence"/>
</dbReference>
<evidence type="ECO:0000313" key="4">
    <source>
        <dbReference type="EMBL" id="KAF2107072.1"/>
    </source>
</evidence>
<feature type="region of interest" description="Disordered" evidence="1">
    <location>
        <begin position="288"/>
        <end position="370"/>
    </location>
</feature>
<feature type="region of interest" description="Disordered" evidence="1">
    <location>
        <begin position="385"/>
        <end position="438"/>
    </location>
</feature>
<protein>
    <recommendedName>
        <fullName evidence="3">Rhodopsin domain-containing protein</fullName>
    </recommendedName>
</protein>
<reference evidence="4" key="1">
    <citation type="journal article" date="2020" name="Stud. Mycol.">
        <title>101 Dothideomycetes genomes: a test case for predicting lifestyles and emergence of pathogens.</title>
        <authorList>
            <person name="Haridas S."/>
            <person name="Albert R."/>
            <person name="Binder M."/>
            <person name="Bloem J."/>
            <person name="Labutti K."/>
            <person name="Salamov A."/>
            <person name="Andreopoulos B."/>
            <person name="Baker S."/>
            <person name="Barry K."/>
            <person name="Bills G."/>
            <person name="Bluhm B."/>
            <person name="Cannon C."/>
            <person name="Castanera R."/>
            <person name="Culley D."/>
            <person name="Daum C."/>
            <person name="Ezra D."/>
            <person name="Gonzalez J."/>
            <person name="Henrissat B."/>
            <person name="Kuo A."/>
            <person name="Liang C."/>
            <person name="Lipzen A."/>
            <person name="Lutzoni F."/>
            <person name="Magnuson J."/>
            <person name="Mondo S."/>
            <person name="Nolan M."/>
            <person name="Ohm R."/>
            <person name="Pangilinan J."/>
            <person name="Park H.-J."/>
            <person name="Ramirez L."/>
            <person name="Alfaro M."/>
            <person name="Sun H."/>
            <person name="Tritt A."/>
            <person name="Yoshinaga Y."/>
            <person name="Zwiers L.-H."/>
            <person name="Turgeon B."/>
            <person name="Goodwin S."/>
            <person name="Spatafora J."/>
            <person name="Crous P."/>
            <person name="Grigoriev I."/>
        </authorList>
    </citation>
    <scope>NUCLEOTIDE SEQUENCE</scope>
    <source>
        <strain evidence="4">CBS 627.86</strain>
    </source>
</reference>